<evidence type="ECO:0000313" key="1">
    <source>
        <dbReference type="EMBL" id="RGE66611.1"/>
    </source>
</evidence>
<accession>A0A3E3II50</accession>
<comment type="caution">
    <text evidence="1">The sequence shown here is derived from an EMBL/GenBank/DDBJ whole genome shotgun (WGS) entry which is preliminary data.</text>
</comment>
<name>A0A3E3II50_9FIRM</name>
<gene>
    <name evidence="1" type="ORF">DXC40_12580</name>
</gene>
<reference evidence="1 2" key="1">
    <citation type="submission" date="2018-08" db="EMBL/GenBank/DDBJ databases">
        <title>A genome reference for cultivated species of the human gut microbiota.</title>
        <authorList>
            <person name="Zou Y."/>
            <person name="Xue W."/>
            <person name="Luo G."/>
        </authorList>
    </citation>
    <scope>NUCLEOTIDE SEQUENCE [LARGE SCALE GENOMIC DNA]</scope>
    <source>
        <strain evidence="1 2">TF05-12AC</strain>
    </source>
</reference>
<dbReference type="EMBL" id="QVME01000007">
    <property type="protein sequence ID" value="RGE66611.1"/>
    <property type="molecule type" value="Genomic_DNA"/>
</dbReference>
<protein>
    <submittedName>
        <fullName evidence="1">Uncharacterized protein</fullName>
    </submittedName>
</protein>
<dbReference type="AlphaFoldDB" id="A0A3E3II50"/>
<dbReference type="RefSeq" id="WP_117546693.1">
    <property type="nucleotide sequence ID" value="NZ_QVME01000007.1"/>
</dbReference>
<evidence type="ECO:0000313" key="2">
    <source>
        <dbReference type="Proteomes" id="UP000260828"/>
    </source>
</evidence>
<sequence>MPQKHLITEGFIENILSALSARVIPYQNRYSPIYRGYKTHYHSSCLCLKKYDLRDSYSPVTDAFIDYEELINDYYLAKGFLSAAGDLLGQIVKTAGLKQIPGHADKEQKLAQVCQSFIKELPPEAREEVDKQFARRKRAIEDSQEYYYLAGYEIMVKLLKRAGYTVSDKPLKKLYETIWSHNHIRLLFREEEAGEDQE</sequence>
<organism evidence="1 2">
    <name type="scientific">Anaerotruncus colihominis</name>
    <dbReference type="NCBI Taxonomy" id="169435"/>
    <lineage>
        <taxon>Bacteria</taxon>
        <taxon>Bacillati</taxon>
        <taxon>Bacillota</taxon>
        <taxon>Clostridia</taxon>
        <taxon>Eubacteriales</taxon>
        <taxon>Oscillospiraceae</taxon>
        <taxon>Anaerotruncus</taxon>
    </lineage>
</organism>
<proteinExistence type="predicted"/>
<dbReference type="Proteomes" id="UP000260828">
    <property type="component" value="Unassembled WGS sequence"/>
</dbReference>